<reference evidence="1 2" key="1">
    <citation type="submission" date="2018-06" db="EMBL/GenBank/DDBJ databases">
        <authorList>
            <consortium name="Pathogen Informatics"/>
            <person name="Doyle S."/>
        </authorList>
    </citation>
    <scope>NUCLEOTIDE SEQUENCE [LARGE SCALE GENOMIC DNA]</scope>
    <source>
        <strain evidence="1 2">NCTC13093</strain>
    </source>
</reference>
<accession>A0A2X0VKV4</accession>
<protein>
    <submittedName>
        <fullName evidence="1">Uncharacterized protein</fullName>
    </submittedName>
</protein>
<gene>
    <name evidence="1" type="ORF">NCTC13093_01493</name>
</gene>
<dbReference type="AlphaFoldDB" id="A0A2X0VKV4"/>
<keyword evidence="2" id="KW-1185">Reference proteome</keyword>
<dbReference type="Proteomes" id="UP000250086">
    <property type="component" value="Unassembled WGS sequence"/>
</dbReference>
<organism evidence="1 2">
    <name type="scientific">Anaerobiospirillum thomasii</name>
    <dbReference type="NCBI Taxonomy" id="179995"/>
    <lineage>
        <taxon>Bacteria</taxon>
        <taxon>Pseudomonadati</taxon>
        <taxon>Pseudomonadota</taxon>
        <taxon>Gammaproteobacteria</taxon>
        <taxon>Aeromonadales</taxon>
        <taxon>Succinivibrionaceae</taxon>
        <taxon>Anaerobiospirillum</taxon>
    </lineage>
</organism>
<name>A0A2X0VKV4_9GAMM</name>
<dbReference type="RefSeq" id="WP_113744199.1">
    <property type="nucleotide sequence ID" value="NZ_UAPV01000001.1"/>
</dbReference>
<dbReference type="EMBL" id="UAPV01000001">
    <property type="protein sequence ID" value="SPT70088.1"/>
    <property type="molecule type" value="Genomic_DNA"/>
</dbReference>
<evidence type="ECO:0000313" key="1">
    <source>
        <dbReference type="EMBL" id="SPT70088.1"/>
    </source>
</evidence>
<proteinExistence type="predicted"/>
<sequence length="87" mass="9884">MGAFNKRIAFEISQYIIKNKRVGGLKMNKNTKIYKPVFQEQLSASEFIKTMKENGSNIKSSRFIPPVIGKVGDFGSFEVSYKTMVLK</sequence>
<evidence type="ECO:0000313" key="2">
    <source>
        <dbReference type="Proteomes" id="UP000250086"/>
    </source>
</evidence>